<dbReference type="RefSeq" id="WP_121975567.1">
    <property type="nucleotide sequence ID" value="NZ_OOGT01000226.1"/>
</dbReference>
<evidence type="ECO:0000256" key="3">
    <source>
        <dbReference type="SAM" id="SignalP"/>
    </source>
</evidence>
<dbReference type="Pfam" id="PF09829">
    <property type="entry name" value="DUF2057"/>
    <property type="match status" value="1"/>
</dbReference>
<feature type="signal peptide" evidence="3">
    <location>
        <begin position="1"/>
        <end position="20"/>
    </location>
</feature>
<dbReference type="OrthoDB" id="6656812at2"/>
<evidence type="ECO:0000313" key="4">
    <source>
        <dbReference type="EMBL" id="SPL72167.1"/>
    </source>
</evidence>
<dbReference type="PANTHER" id="PTHR38108">
    <property type="entry name" value="UPF0319 PROTEIN YCCT"/>
    <property type="match status" value="1"/>
</dbReference>
<evidence type="ECO:0000313" key="5">
    <source>
        <dbReference type="Proteomes" id="UP000245974"/>
    </source>
</evidence>
<protein>
    <recommendedName>
        <fullName evidence="6">DUF2057 domain-containing protein</fullName>
    </recommendedName>
</protein>
<dbReference type="EMBL" id="OOGT01000226">
    <property type="protein sequence ID" value="SPL72167.1"/>
    <property type="molecule type" value="Genomic_DNA"/>
</dbReference>
<dbReference type="InterPro" id="IPR018635">
    <property type="entry name" value="UPF0319"/>
</dbReference>
<comment type="similarity">
    <text evidence="1">Belongs to the UPF0319 family.</text>
</comment>
<keyword evidence="2 3" id="KW-0732">Signal</keyword>
<evidence type="ECO:0000256" key="2">
    <source>
        <dbReference type="ARBA" id="ARBA00022729"/>
    </source>
</evidence>
<proteinExistence type="inferred from homology"/>
<dbReference type="InParanoid" id="A0A2U3N397"/>
<dbReference type="PANTHER" id="PTHR38108:SF1">
    <property type="entry name" value="UPF0319 PROTEIN YCCT"/>
    <property type="match status" value="1"/>
</dbReference>
<name>A0A2U3N397_9GAMM</name>
<gene>
    <name evidence="4" type="ORF">KPC_3345</name>
</gene>
<evidence type="ECO:0000256" key="1">
    <source>
        <dbReference type="ARBA" id="ARBA00008490"/>
    </source>
</evidence>
<keyword evidence="5" id="KW-1185">Reference proteome</keyword>
<evidence type="ECO:0008006" key="6">
    <source>
        <dbReference type="Google" id="ProtNLM"/>
    </source>
</evidence>
<organism evidence="4 5">
    <name type="scientific">Acinetobacter stercoris</name>
    <dbReference type="NCBI Taxonomy" id="2126983"/>
    <lineage>
        <taxon>Bacteria</taxon>
        <taxon>Pseudomonadati</taxon>
        <taxon>Pseudomonadota</taxon>
        <taxon>Gammaproteobacteria</taxon>
        <taxon>Moraxellales</taxon>
        <taxon>Moraxellaceae</taxon>
        <taxon>Acinetobacter</taxon>
    </lineage>
</organism>
<sequence>MTLKVGIAALGLIVSSSIFAAVTVSAPEEIVILAVNDQEVNAGLFRTKKNDYKVDAGKVSLSLRYQQYFEHLNGEHDIVKSGVITITAPDLQDGQQYKIALVNAPENYDEAKKYAEQPTVAILDKNNQMIVQQTGANNEPKPWLTGGLFGRVFDLTSSKKTPDNQPAPVYATSPKTVKAVSSVTPGGSATTPTTNKNVSSAYSADQQLIQIWKNASKAERQKFMSWLADQ</sequence>
<accession>A0A2U3N397</accession>
<dbReference type="AlphaFoldDB" id="A0A2U3N397"/>
<feature type="chain" id="PRO_5015564658" description="DUF2057 domain-containing protein" evidence="3">
    <location>
        <begin position="21"/>
        <end position="230"/>
    </location>
</feature>
<dbReference type="Proteomes" id="UP000245974">
    <property type="component" value="Unassembled WGS sequence"/>
</dbReference>
<reference evidence="5" key="1">
    <citation type="submission" date="2018-03" db="EMBL/GenBank/DDBJ databases">
        <authorList>
            <person name="Blom J."/>
        </authorList>
    </citation>
    <scope>NUCLEOTIDE SEQUENCE [LARGE SCALE GENOMIC DNA]</scope>
    <source>
        <strain evidence="5">KPC-SM-21</strain>
    </source>
</reference>